<dbReference type="EMBL" id="LEOY01000002">
    <property type="protein sequence ID" value="RBR31793.1"/>
    <property type="molecule type" value="Genomic_DNA"/>
</dbReference>
<reference evidence="1 2" key="1">
    <citation type="submission" date="2015-06" db="EMBL/GenBank/DDBJ databases">
        <title>The Genome Sequence of Enterococcus cecorum 170AEA1.</title>
        <authorList>
            <consortium name="The Broad Institute Genomics Platform"/>
            <consortium name="The Broad Institute Genome Sequencing Center for Infectious Disease"/>
            <person name="Earl A.M."/>
            <person name="Van Tyne D."/>
            <person name="Lebreton F."/>
            <person name="Saavedra J.T."/>
            <person name="Gilmore M.S."/>
            <person name="Manson McGuire A."/>
            <person name="Clock S."/>
            <person name="Crupain M."/>
            <person name="Rangan U."/>
            <person name="Young S."/>
            <person name="Abouelleil A."/>
            <person name="Cao P."/>
            <person name="Chapman S.B."/>
            <person name="Griggs A."/>
            <person name="Priest M."/>
            <person name="Shea T."/>
            <person name="Wortman J."/>
            <person name="Nusbaum C."/>
            <person name="Birren B."/>
        </authorList>
    </citation>
    <scope>NUCLEOTIDE SEQUENCE [LARGE SCALE GENOMIC DNA]</scope>
    <source>
        <strain evidence="1 2">170AEA1</strain>
    </source>
</reference>
<dbReference type="Gene3D" id="1.10.150.400">
    <property type="match status" value="1"/>
</dbReference>
<gene>
    <name evidence="1" type="ORF">EB18_00216</name>
</gene>
<comment type="caution">
    <text evidence="1">The sequence shown here is derived from an EMBL/GenBank/DDBJ whole genome shotgun (WGS) entry which is preliminary data.</text>
</comment>
<organism evidence="1 2">
    <name type="scientific">Enterococcus cecorum</name>
    <dbReference type="NCBI Taxonomy" id="44008"/>
    <lineage>
        <taxon>Bacteria</taxon>
        <taxon>Bacillati</taxon>
        <taxon>Bacillota</taxon>
        <taxon>Bacilli</taxon>
        <taxon>Lactobacillales</taxon>
        <taxon>Enterococcaceae</taxon>
        <taxon>Enterococcus</taxon>
    </lineage>
</organism>
<evidence type="ECO:0000313" key="1">
    <source>
        <dbReference type="EMBL" id="RBR31793.1"/>
    </source>
</evidence>
<dbReference type="CDD" id="cd01427">
    <property type="entry name" value="HAD_like"/>
    <property type="match status" value="1"/>
</dbReference>
<evidence type="ECO:0000313" key="2">
    <source>
        <dbReference type="Proteomes" id="UP000252800"/>
    </source>
</evidence>
<accession>A0A366SJY0</accession>
<dbReference type="SUPFAM" id="SSF56784">
    <property type="entry name" value="HAD-like"/>
    <property type="match status" value="1"/>
</dbReference>
<evidence type="ECO:0008006" key="3">
    <source>
        <dbReference type="Google" id="ProtNLM"/>
    </source>
</evidence>
<dbReference type="RefSeq" id="WP_113783639.1">
    <property type="nucleotide sequence ID" value="NZ_KZ845739.1"/>
</dbReference>
<dbReference type="InterPro" id="IPR036412">
    <property type="entry name" value="HAD-like_sf"/>
</dbReference>
<dbReference type="InterPro" id="IPR023214">
    <property type="entry name" value="HAD_sf"/>
</dbReference>
<proteinExistence type="predicted"/>
<sequence>MNETEFVLQSFEKHFSKYKEVPIALYGLGENTGMVLQHFTDYQFVGLMDDACIGEERFGYPVISNEQAKALGVKVIIIIARSANIPIIYRRIDTFCDVNNIKVFSINGELQQINNKEWQGLPKIYDTIKESLLLEKINAAEVISFDVFDTLIMRKVLFPRDVFIKLEQVLIQEFGKEYVGFAKKRIMMEQELYATIQPTLFDIYKQLANHYQWQDNQIDSFMQKELDLEKSVIVSREKMLEIFSYAKALNKQVCLTSDMYLSSKMIAALLQQVGYDLTNVELFVSNEYGHSKANGLFVEVQKAYSGKRILHIGDNQEADGLASKKYGIQDTFLIKSAYEMLTDASVHELLAYTQQLVDRDYIAQLIAKQLNNPFIFEKTSGKIVLHSEYELCKELVAPITAVFVKWLIEKCREEQIEKMLFASRDGYLLNELFKAIEKNNLPLSLPDYQYFYASRRICLLASLANNEDILEVANLSFQGSVEELLLKRFALNKEQLLTKRTNESTQEYILRHSQAILAKANEARKNYLAYIQQNVQLSSEQAKVGYFDFVSMGTCQNALQKFLAWEFVGFYFSRIYDKSKAALHIEALCPQKSIYESDLSINDRYFFLEMIFTSFEPTLDDFDVLGRPEFHQESRTSKELASLSAFHQGIIEGSLEILAQENTPTLELADKMIKFIDEKYSIYGFDFFNKNDFVDEYCNRSFSLIR</sequence>
<dbReference type="Proteomes" id="UP000252800">
    <property type="component" value="Unassembled WGS sequence"/>
</dbReference>
<dbReference type="Gene3D" id="3.40.50.1000">
    <property type="entry name" value="HAD superfamily/HAD-like"/>
    <property type="match status" value="1"/>
</dbReference>
<protein>
    <recommendedName>
        <fullName evidence="3">HAD family hydrolase</fullName>
    </recommendedName>
</protein>
<dbReference type="AlphaFoldDB" id="A0A366SJY0"/>
<name>A0A366SJY0_9ENTE</name>